<comment type="pathway">
    <text evidence="1">Lipid metabolism; fatty acid biosynthesis.</text>
</comment>
<name>A0AA35XMU4_GEOBA</name>
<evidence type="ECO:0000313" key="7">
    <source>
        <dbReference type="Proteomes" id="UP001174909"/>
    </source>
</evidence>
<proteinExistence type="inferred from homology"/>
<keyword evidence="7" id="KW-1185">Reference proteome</keyword>
<dbReference type="GO" id="GO:0048038">
    <property type="term" value="F:quinone binding"/>
    <property type="evidence" value="ECO:0007669"/>
    <property type="project" value="TreeGrafter"/>
</dbReference>
<dbReference type="AlphaFoldDB" id="A0AA35XMU4"/>
<dbReference type="EMBL" id="CASHTH010004510">
    <property type="protein sequence ID" value="CAI8058390.1"/>
    <property type="molecule type" value="Genomic_DNA"/>
</dbReference>
<reference evidence="6" key="1">
    <citation type="submission" date="2023-03" db="EMBL/GenBank/DDBJ databases">
        <authorList>
            <person name="Steffen K."/>
            <person name="Cardenas P."/>
        </authorList>
    </citation>
    <scope>NUCLEOTIDE SEQUENCE</scope>
</reference>
<dbReference type="InterPro" id="IPR036291">
    <property type="entry name" value="NAD(P)-bd_dom_sf"/>
</dbReference>
<dbReference type="PRINTS" id="PR00080">
    <property type="entry name" value="SDRFAMILY"/>
</dbReference>
<dbReference type="PRINTS" id="PR00081">
    <property type="entry name" value="GDHRDH"/>
</dbReference>
<dbReference type="FunFam" id="3.40.50.720:FF:000084">
    <property type="entry name" value="Short-chain dehydrogenase reductase"/>
    <property type="match status" value="1"/>
</dbReference>
<sequence length="242" mass="24951">MATYPELIDKAVVVTGAGRGIGLAIARRFVAEGARVLLTDIAEGDSAEVEQAIARAVELFGRLDCMVCNAGICEVAPLVEASEASFDRQMTVNAKGAFLAATAAARQMLRQGDGGRIIINASGAGKMAPGKEAPLGVYAMSKHAVVGLTRQLGVELAADGILVNCICGGIVDTGMWDVIDRGVTGRSGAEPGSFKAEAVASVPIGRIQRPEDMANVVVYLAGDDADYIAGQTLNVSGGRLPY</sequence>
<dbReference type="PANTHER" id="PTHR42760:SF133">
    <property type="entry name" value="3-OXOACYL-[ACYL-CARRIER-PROTEIN] REDUCTASE"/>
    <property type="match status" value="1"/>
</dbReference>
<gene>
    <name evidence="6" type="ORF">GBAR_LOCUS31752</name>
</gene>
<organism evidence="6 7">
    <name type="scientific">Geodia barretti</name>
    <name type="common">Barrett's horny sponge</name>
    <dbReference type="NCBI Taxonomy" id="519541"/>
    <lineage>
        <taxon>Eukaryota</taxon>
        <taxon>Metazoa</taxon>
        <taxon>Porifera</taxon>
        <taxon>Demospongiae</taxon>
        <taxon>Heteroscleromorpha</taxon>
        <taxon>Tetractinellida</taxon>
        <taxon>Astrophorina</taxon>
        <taxon>Geodiidae</taxon>
        <taxon>Geodia</taxon>
    </lineage>
</organism>
<dbReference type="Pfam" id="PF13561">
    <property type="entry name" value="adh_short_C2"/>
    <property type="match status" value="1"/>
</dbReference>
<evidence type="ECO:0000256" key="4">
    <source>
        <dbReference type="ARBA" id="ARBA00041580"/>
    </source>
</evidence>
<dbReference type="SUPFAM" id="SSF51735">
    <property type="entry name" value="NAD(P)-binding Rossmann-fold domains"/>
    <property type="match status" value="1"/>
</dbReference>
<evidence type="ECO:0000256" key="3">
    <source>
        <dbReference type="ARBA" id="ARBA00023002"/>
    </source>
</evidence>
<dbReference type="InterPro" id="IPR002347">
    <property type="entry name" value="SDR_fam"/>
</dbReference>
<evidence type="ECO:0000256" key="2">
    <source>
        <dbReference type="ARBA" id="ARBA00006484"/>
    </source>
</evidence>
<keyword evidence="3" id="KW-0560">Oxidoreductase</keyword>
<dbReference type="PANTHER" id="PTHR42760">
    <property type="entry name" value="SHORT-CHAIN DEHYDROGENASES/REDUCTASES FAMILY MEMBER"/>
    <property type="match status" value="1"/>
</dbReference>
<evidence type="ECO:0000256" key="5">
    <source>
        <dbReference type="ARBA" id="ARBA00041707"/>
    </source>
</evidence>
<dbReference type="Gene3D" id="3.40.50.720">
    <property type="entry name" value="NAD(P)-binding Rossmann-like Domain"/>
    <property type="match status" value="1"/>
</dbReference>
<evidence type="ECO:0000256" key="1">
    <source>
        <dbReference type="ARBA" id="ARBA00005194"/>
    </source>
</evidence>
<accession>A0AA35XMU4</accession>
<dbReference type="GO" id="GO:0016616">
    <property type="term" value="F:oxidoreductase activity, acting on the CH-OH group of donors, NAD or NADP as acceptor"/>
    <property type="evidence" value="ECO:0007669"/>
    <property type="project" value="TreeGrafter"/>
</dbReference>
<comment type="similarity">
    <text evidence="2">Belongs to the short-chain dehydrogenases/reductases (SDR) family.</text>
</comment>
<protein>
    <recommendedName>
        <fullName evidence="5">3-ketoacyl-[acyl-carrier-protein] reductase beta subunit</fullName>
    </recommendedName>
    <alternativeName>
        <fullName evidence="4">Quinone reductase CBR4</fullName>
    </alternativeName>
</protein>
<dbReference type="GO" id="GO:0006633">
    <property type="term" value="P:fatty acid biosynthetic process"/>
    <property type="evidence" value="ECO:0007669"/>
    <property type="project" value="TreeGrafter"/>
</dbReference>
<evidence type="ECO:0000313" key="6">
    <source>
        <dbReference type="EMBL" id="CAI8058390.1"/>
    </source>
</evidence>
<comment type="caution">
    <text evidence="6">The sequence shown here is derived from an EMBL/GenBank/DDBJ whole genome shotgun (WGS) entry which is preliminary data.</text>
</comment>
<dbReference type="Proteomes" id="UP001174909">
    <property type="component" value="Unassembled WGS sequence"/>
</dbReference>